<reference evidence="2" key="2">
    <citation type="journal article" date="2021" name="PeerJ">
        <title>Extensive microbial diversity within the chicken gut microbiome revealed by metagenomics and culture.</title>
        <authorList>
            <person name="Gilroy R."/>
            <person name="Ravi A."/>
            <person name="Getino M."/>
            <person name="Pursley I."/>
            <person name="Horton D.L."/>
            <person name="Alikhan N.F."/>
            <person name="Baker D."/>
            <person name="Gharbi K."/>
            <person name="Hall N."/>
            <person name="Watson M."/>
            <person name="Adriaenssens E.M."/>
            <person name="Foster-Nyarko E."/>
            <person name="Jarju S."/>
            <person name="Secka A."/>
            <person name="Antonio M."/>
            <person name="Oren A."/>
            <person name="Chaudhuri R.R."/>
            <person name="La Ragione R."/>
            <person name="Hildebrand F."/>
            <person name="Pallen M.J."/>
        </authorList>
    </citation>
    <scope>NUCLEOTIDE SEQUENCE</scope>
    <source>
        <strain evidence="2">G3-3990</strain>
    </source>
</reference>
<comment type="caution">
    <text evidence="2">The sequence shown here is derived from an EMBL/GenBank/DDBJ whole genome shotgun (WGS) entry which is preliminary data.</text>
</comment>
<dbReference type="Pfam" id="PF09411">
    <property type="entry name" value="PagL"/>
    <property type="match status" value="1"/>
</dbReference>
<dbReference type="Gene3D" id="2.40.160.20">
    <property type="match status" value="1"/>
</dbReference>
<dbReference type="EMBL" id="JADIMG010000055">
    <property type="protein sequence ID" value="MBO8459800.1"/>
    <property type="molecule type" value="Genomic_DNA"/>
</dbReference>
<name>A0A9D9N4F0_9BACT</name>
<reference evidence="2" key="1">
    <citation type="submission" date="2020-10" db="EMBL/GenBank/DDBJ databases">
        <authorList>
            <person name="Gilroy R."/>
        </authorList>
    </citation>
    <scope>NUCLEOTIDE SEQUENCE</scope>
    <source>
        <strain evidence="2">G3-3990</strain>
    </source>
</reference>
<organism evidence="2 3">
    <name type="scientific">Candidatus Gallipaludibacter merdavium</name>
    <dbReference type="NCBI Taxonomy" id="2840839"/>
    <lineage>
        <taxon>Bacteria</taxon>
        <taxon>Pseudomonadati</taxon>
        <taxon>Bacteroidota</taxon>
        <taxon>Bacteroidia</taxon>
        <taxon>Bacteroidales</taxon>
        <taxon>Candidatus Gallipaludibacter</taxon>
    </lineage>
</organism>
<evidence type="ECO:0000313" key="2">
    <source>
        <dbReference type="EMBL" id="MBO8459800.1"/>
    </source>
</evidence>
<dbReference type="GO" id="GO:0016787">
    <property type="term" value="F:hydrolase activity"/>
    <property type="evidence" value="ECO:0007669"/>
    <property type="project" value="UniProtKB-KW"/>
</dbReference>
<accession>A0A9D9N4F0</accession>
<proteinExistence type="predicted"/>
<keyword evidence="2" id="KW-0378">Hydrolase</keyword>
<keyword evidence="1" id="KW-0732">Signal</keyword>
<evidence type="ECO:0000256" key="1">
    <source>
        <dbReference type="SAM" id="SignalP"/>
    </source>
</evidence>
<protein>
    <submittedName>
        <fullName evidence="2">Acyloxyacyl hydrolase</fullName>
    </submittedName>
</protein>
<dbReference type="InterPro" id="IPR018550">
    <property type="entry name" value="Lipid-A_deacylase-rel"/>
</dbReference>
<dbReference type="AlphaFoldDB" id="A0A9D9N4F0"/>
<feature type="signal peptide" evidence="1">
    <location>
        <begin position="1"/>
        <end position="21"/>
    </location>
</feature>
<sequence length="409" mass="45794">MKIKHLFLLLFSVAGVQLALADCFYKVKAEYLMGQIMRGTRIDPLIERPVMGAELALEFQPEASHQWMMDYNRASLGVAAAYLNLGNNEKLGNAFALYPYLNIPLVRTPHFILGLKPGAGISLVDRYYANTSDNRTLGIQNAAEPQNIANSAFGSVLNVYFTGAVTMEFPISKGFSLSASYGWNHISNGSFIQPNSGINMFNAQVGLVYFPHYEQYSLPEKTPSDRTYKRFSFDVIASGGARQLYYVDNKFFGIASLSVGAYYRCAKIFQIGLGADAFYDGVYANVNAGTADRTSAFKFTYLEESRVENCFRAGLSVRPELVIGRLTAGLHFGVYLYDPIKNLEPYSEAQKGPLNKGIFYRYDINKSDGWLYTRASLKYEVTPHLLLAIGLKTHLQRAEFIEWGIGYRF</sequence>
<feature type="chain" id="PRO_5039638339" evidence="1">
    <location>
        <begin position="22"/>
        <end position="409"/>
    </location>
</feature>
<dbReference type="Proteomes" id="UP000823641">
    <property type="component" value="Unassembled WGS sequence"/>
</dbReference>
<evidence type="ECO:0000313" key="3">
    <source>
        <dbReference type="Proteomes" id="UP000823641"/>
    </source>
</evidence>
<gene>
    <name evidence="2" type="ORF">IAA73_05640</name>
</gene>